<organism evidence="1">
    <name type="scientific">viral metagenome</name>
    <dbReference type="NCBI Taxonomy" id="1070528"/>
    <lineage>
        <taxon>unclassified sequences</taxon>
        <taxon>metagenomes</taxon>
        <taxon>organismal metagenomes</taxon>
    </lineage>
</organism>
<evidence type="ECO:0000313" key="1">
    <source>
        <dbReference type="EMBL" id="QHU07808.1"/>
    </source>
</evidence>
<proteinExistence type="predicted"/>
<protein>
    <submittedName>
        <fullName evidence="1">Uncharacterized protein</fullName>
    </submittedName>
</protein>
<dbReference type="AlphaFoldDB" id="A0A6C0JV85"/>
<sequence>MVSQLKNDFLPLVVQKMIPYFQKKHNINIFSNLSLNYDKITKFRENLIKSSSYYVDRKIKTLEDVNIGYGEFVKDIFSSYSHLFKVNPNDSLISNKMLYLLRECIPESYIETHFVESKFDEYPIVRETELKIKHLSYEETKNLNSLIPKEVLKDATFQNMLKDYKNKIYESKKLDFKNLNILPYSVNGVPSIFKSLGNNFVGSVGPDFREDLKYLYENFDSAAYLYFFVQQIEINSNHSELVLFLKDDEPKFCIPIFWKVSTYTNLLDFYIVMSTEWNPIATSGEGDCTIIELLYARTLLKDDCKLLKKCIFFEVYLDNQIKRYFIPHPKVLRYSHSTRYNKYIMCLVDNGEFEHKGEKEKHESIREMLTKSMNNLIKQSSYELKEILKDNIDLLSRLPSINQEFQNHYVNHVLPYREKHKFSHNGLDFYDPIKHTKMKFPNK</sequence>
<reference evidence="1" key="1">
    <citation type="journal article" date="2020" name="Nature">
        <title>Giant virus diversity and host interactions through global metagenomics.</title>
        <authorList>
            <person name="Schulz F."/>
            <person name="Roux S."/>
            <person name="Paez-Espino D."/>
            <person name="Jungbluth S."/>
            <person name="Walsh D.A."/>
            <person name="Denef V.J."/>
            <person name="McMahon K.D."/>
            <person name="Konstantinidis K.T."/>
            <person name="Eloe-Fadrosh E.A."/>
            <person name="Kyrpides N.C."/>
            <person name="Woyke T."/>
        </authorList>
    </citation>
    <scope>NUCLEOTIDE SEQUENCE</scope>
    <source>
        <strain evidence="1">GVMAG-S-1041349-163</strain>
    </source>
</reference>
<accession>A0A6C0JV85</accession>
<dbReference type="EMBL" id="MN740687">
    <property type="protein sequence ID" value="QHU07808.1"/>
    <property type="molecule type" value="Genomic_DNA"/>
</dbReference>
<name>A0A6C0JV85_9ZZZZ</name>